<dbReference type="PROSITE" id="PS50043">
    <property type="entry name" value="HTH_LUXR_2"/>
    <property type="match status" value="1"/>
</dbReference>
<name>A0ABU3Q7N3_9SPHN</name>
<dbReference type="Pfam" id="PF00196">
    <property type="entry name" value="GerE"/>
    <property type="match status" value="1"/>
</dbReference>
<dbReference type="InterPro" id="IPR036388">
    <property type="entry name" value="WH-like_DNA-bd_sf"/>
</dbReference>
<evidence type="ECO:0000256" key="2">
    <source>
        <dbReference type="ARBA" id="ARBA00023125"/>
    </source>
</evidence>
<dbReference type="InterPro" id="IPR016032">
    <property type="entry name" value="Sig_transdc_resp-reg_C-effctor"/>
</dbReference>
<proteinExistence type="predicted"/>
<evidence type="ECO:0000313" key="5">
    <source>
        <dbReference type="EMBL" id="MDT9598993.1"/>
    </source>
</evidence>
<dbReference type="CDD" id="cd06170">
    <property type="entry name" value="LuxR_C_like"/>
    <property type="match status" value="1"/>
</dbReference>
<dbReference type="Proteomes" id="UP001259572">
    <property type="component" value="Unassembled WGS sequence"/>
</dbReference>
<dbReference type="RefSeq" id="WP_315725520.1">
    <property type="nucleotide sequence ID" value="NZ_JAVUPU010000003.1"/>
</dbReference>
<evidence type="ECO:0000313" key="6">
    <source>
        <dbReference type="Proteomes" id="UP001259572"/>
    </source>
</evidence>
<gene>
    <name evidence="5" type="ORF">RQX22_08525</name>
</gene>
<dbReference type="SUPFAM" id="SSF46894">
    <property type="entry name" value="C-terminal effector domain of the bipartite response regulators"/>
    <property type="match status" value="1"/>
</dbReference>
<keyword evidence="3" id="KW-0804">Transcription</keyword>
<comment type="caution">
    <text evidence="5">The sequence shown here is derived from an EMBL/GenBank/DDBJ whole genome shotgun (WGS) entry which is preliminary data.</text>
</comment>
<evidence type="ECO:0000256" key="1">
    <source>
        <dbReference type="ARBA" id="ARBA00023015"/>
    </source>
</evidence>
<protein>
    <submittedName>
        <fullName evidence="5">Helix-turn-helix transcriptional regulator</fullName>
    </submittedName>
</protein>
<dbReference type="EMBL" id="JAVUPU010000003">
    <property type="protein sequence ID" value="MDT9598993.1"/>
    <property type="molecule type" value="Genomic_DNA"/>
</dbReference>
<dbReference type="InterPro" id="IPR000792">
    <property type="entry name" value="Tscrpt_reg_LuxR_C"/>
</dbReference>
<evidence type="ECO:0000256" key="3">
    <source>
        <dbReference type="ARBA" id="ARBA00023163"/>
    </source>
</evidence>
<dbReference type="PANTHER" id="PTHR44688:SF16">
    <property type="entry name" value="DNA-BINDING TRANSCRIPTIONAL ACTIVATOR DEVR_DOSR"/>
    <property type="match status" value="1"/>
</dbReference>
<dbReference type="PRINTS" id="PR00038">
    <property type="entry name" value="HTHLUXR"/>
</dbReference>
<organism evidence="5 6">
    <name type="scientific">Sphingosinicella rhizophila</name>
    <dbReference type="NCBI Taxonomy" id="3050082"/>
    <lineage>
        <taxon>Bacteria</taxon>
        <taxon>Pseudomonadati</taxon>
        <taxon>Pseudomonadota</taxon>
        <taxon>Alphaproteobacteria</taxon>
        <taxon>Sphingomonadales</taxon>
        <taxon>Sphingosinicellaceae</taxon>
        <taxon>Sphingosinicella</taxon>
    </lineage>
</organism>
<evidence type="ECO:0000259" key="4">
    <source>
        <dbReference type="PROSITE" id="PS50043"/>
    </source>
</evidence>
<dbReference type="Gene3D" id="1.10.10.10">
    <property type="entry name" value="Winged helix-like DNA-binding domain superfamily/Winged helix DNA-binding domain"/>
    <property type="match status" value="1"/>
</dbReference>
<reference evidence="5 6" key="1">
    <citation type="submission" date="2023-05" db="EMBL/GenBank/DDBJ databases">
        <authorList>
            <person name="Guo Y."/>
        </authorList>
    </citation>
    <scope>NUCLEOTIDE SEQUENCE [LARGE SCALE GENOMIC DNA]</scope>
    <source>
        <strain evidence="5 6">GR2756</strain>
    </source>
</reference>
<keyword evidence="6" id="KW-1185">Reference proteome</keyword>
<dbReference type="PANTHER" id="PTHR44688">
    <property type="entry name" value="DNA-BINDING TRANSCRIPTIONAL ACTIVATOR DEVR_DOSR"/>
    <property type="match status" value="1"/>
</dbReference>
<dbReference type="PROSITE" id="PS00622">
    <property type="entry name" value="HTH_LUXR_1"/>
    <property type="match status" value="1"/>
</dbReference>
<accession>A0ABU3Q7N3</accession>
<dbReference type="SMART" id="SM00421">
    <property type="entry name" value="HTH_LUXR"/>
    <property type="match status" value="1"/>
</dbReference>
<keyword evidence="2" id="KW-0238">DNA-binding</keyword>
<sequence length="226" mass="25313">MSKVLSRLLAGSSALDSQWNDYDGFQEADAPPQSGDWSGIPPDLWLDCWNLIDGNAHLLVTTERVLLCCDKEGQNELAREENLRQRRRRLETVDPSELKNLEKLLDVPEGTTNTYCLPARRNGGHLVMRSALLKIVSGMPVIGVTFHGTGQDFRPQWADVRSIFNLTSAEHRIVQMLLSGIGADGIATDLNLSINTVRTHIAHAYEKLGVSSRDELWRQLAPYRTH</sequence>
<feature type="domain" description="HTH luxR-type" evidence="4">
    <location>
        <begin position="159"/>
        <end position="224"/>
    </location>
</feature>
<keyword evidence="1" id="KW-0805">Transcription regulation</keyword>